<dbReference type="EMBL" id="CM001752">
    <property type="protein sequence ID" value="KJB80476.1"/>
    <property type="molecule type" value="Genomic_DNA"/>
</dbReference>
<name>A0A0D2VBT5_GOSRA</name>
<gene>
    <name evidence="2" type="ORF">B456_013G099300</name>
</gene>
<dbReference type="Gramene" id="KJB80476">
    <property type="protein sequence ID" value="KJB80476"/>
    <property type="gene ID" value="B456_013G099300"/>
</dbReference>
<reference evidence="2 3" key="1">
    <citation type="journal article" date="2012" name="Nature">
        <title>Repeated polyploidization of Gossypium genomes and the evolution of spinnable cotton fibres.</title>
        <authorList>
            <person name="Paterson A.H."/>
            <person name="Wendel J.F."/>
            <person name="Gundlach H."/>
            <person name="Guo H."/>
            <person name="Jenkins J."/>
            <person name="Jin D."/>
            <person name="Llewellyn D."/>
            <person name="Showmaker K.C."/>
            <person name="Shu S."/>
            <person name="Udall J."/>
            <person name="Yoo M.J."/>
            <person name="Byers R."/>
            <person name="Chen W."/>
            <person name="Doron-Faigenboim A."/>
            <person name="Duke M.V."/>
            <person name="Gong L."/>
            <person name="Grimwood J."/>
            <person name="Grover C."/>
            <person name="Grupp K."/>
            <person name="Hu G."/>
            <person name="Lee T.H."/>
            <person name="Li J."/>
            <person name="Lin L."/>
            <person name="Liu T."/>
            <person name="Marler B.S."/>
            <person name="Page J.T."/>
            <person name="Roberts A.W."/>
            <person name="Romanel E."/>
            <person name="Sanders W.S."/>
            <person name="Szadkowski E."/>
            <person name="Tan X."/>
            <person name="Tang H."/>
            <person name="Xu C."/>
            <person name="Wang J."/>
            <person name="Wang Z."/>
            <person name="Zhang D."/>
            <person name="Zhang L."/>
            <person name="Ashrafi H."/>
            <person name="Bedon F."/>
            <person name="Bowers J.E."/>
            <person name="Brubaker C.L."/>
            <person name="Chee P.W."/>
            <person name="Das S."/>
            <person name="Gingle A.R."/>
            <person name="Haigler C.H."/>
            <person name="Harker D."/>
            <person name="Hoffmann L.V."/>
            <person name="Hovav R."/>
            <person name="Jones D.C."/>
            <person name="Lemke C."/>
            <person name="Mansoor S."/>
            <person name="ur Rahman M."/>
            <person name="Rainville L.N."/>
            <person name="Rambani A."/>
            <person name="Reddy U.K."/>
            <person name="Rong J.K."/>
            <person name="Saranga Y."/>
            <person name="Scheffler B.E."/>
            <person name="Scheffler J.A."/>
            <person name="Stelly D.M."/>
            <person name="Triplett B.A."/>
            <person name="Van Deynze A."/>
            <person name="Vaslin M.F."/>
            <person name="Waghmare V.N."/>
            <person name="Walford S.A."/>
            <person name="Wright R.J."/>
            <person name="Zaki E.A."/>
            <person name="Zhang T."/>
            <person name="Dennis E.S."/>
            <person name="Mayer K.F."/>
            <person name="Peterson D.G."/>
            <person name="Rokhsar D.S."/>
            <person name="Wang X."/>
            <person name="Schmutz J."/>
        </authorList>
    </citation>
    <scope>NUCLEOTIDE SEQUENCE [LARGE SCALE GENOMIC DNA]</scope>
</reference>
<proteinExistence type="predicted"/>
<protein>
    <submittedName>
        <fullName evidence="2">Uncharacterized protein</fullName>
    </submittedName>
</protein>
<keyword evidence="1" id="KW-1133">Transmembrane helix</keyword>
<organism evidence="2 3">
    <name type="scientific">Gossypium raimondii</name>
    <name type="common">Peruvian cotton</name>
    <name type="synonym">Gossypium klotzschianum subsp. raimondii</name>
    <dbReference type="NCBI Taxonomy" id="29730"/>
    <lineage>
        <taxon>Eukaryota</taxon>
        <taxon>Viridiplantae</taxon>
        <taxon>Streptophyta</taxon>
        <taxon>Embryophyta</taxon>
        <taxon>Tracheophyta</taxon>
        <taxon>Spermatophyta</taxon>
        <taxon>Magnoliopsida</taxon>
        <taxon>eudicotyledons</taxon>
        <taxon>Gunneridae</taxon>
        <taxon>Pentapetalae</taxon>
        <taxon>rosids</taxon>
        <taxon>malvids</taxon>
        <taxon>Malvales</taxon>
        <taxon>Malvaceae</taxon>
        <taxon>Malvoideae</taxon>
        <taxon>Gossypium</taxon>
    </lineage>
</organism>
<dbReference type="Proteomes" id="UP000032304">
    <property type="component" value="Chromosome 13"/>
</dbReference>
<feature type="transmembrane region" description="Helical" evidence="1">
    <location>
        <begin position="79"/>
        <end position="102"/>
    </location>
</feature>
<keyword evidence="3" id="KW-1185">Reference proteome</keyword>
<evidence type="ECO:0000313" key="3">
    <source>
        <dbReference type="Proteomes" id="UP000032304"/>
    </source>
</evidence>
<sequence>MATISRAQLLHHPSAYFSRLPHSHSSFSINFRRRKFSVTPPLLCSSSSSPSASTNPSIVGDLLNYLNESWTQFHATGTLLVMAFMLLLHIQTVLVSNLWRWFMAHLVRQRPKCCWKSHC</sequence>
<keyword evidence="1" id="KW-0472">Membrane</keyword>
<evidence type="ECO:0000313" key="2">
    <source>
        <dbReference type="EMBL" id="KJB80476.1"/>
    </source>
</evidence>
<evidence type="ECO:0000256" key="1">
    <source>
        <dbReference type="SAM" id="Phobius"/>
    </source>
</evidence>
<dbReference type="AlphaFoldDB" id="A0A0D2VBT5"/>
<keyword evidence="1" id="KW-0812">Transmembrane</keyword>
<accession>A0A0D2VBT5</accession>